<dbReference type="EMBL" id="VSSQ01035755">
    <property type="protein sequence ID" value="MPM88064.1"/>
    <property type="molecule type" value="Genomic_DNA"/>
</dbReference>
<proteinExistence type="predicted"/>
<sequence length="316" mass="36761">MGSLIRRRVVAVQNGRFRRGLRGRFRRWLRRGRRARRRHNVVRQRAGFNVFEQIARARVLPNGGVTERERRGGLQRLVEHAHAGVLRVGRVRRLQHARAVKVDQRGAPVQRGRAGWVRAVELLYGGVFVRAALLQLALHNLRAVLRRAVVCLLVRRIRDHHASVVLREHTLHELGRGFRAPVTAHALINLVVRAFQRAKLRIVRKAHLPEPREQPFLHAARVPREHDQRGGDSVFHRVRSQHAKEVLHRRLRRGCNIEQIRGLRRRLPELNVRRKRAFPVEAKAGEFRVGIEHELNLRGARVQREIAVQKRLRLVA</sequence>
<accession>A0A645DF39</accession>
<name>A0A645DF39_9ZZZZ</name>
<dbReference type="AlphaFoldDB" id="A0A645DF39"/>
<reference evidence="1" key="1">
    <citation type="submission" date="2019-08" db="EMBL/GenBank/DDBJ databases">
        <authorList>
            <person name="Kucharzyk K."/>
            <person name="Murdoch R.W."/>
            <person name="Higgins S."/>
            <person name="Loffler F."/>
        </authorList>
    </citation>
    <scope>NUCLEOTIDE SEQUENCE</scope>
</reference>
<protein>
    <submittedName>
        <fullName evidence="1">Uncharacterized protein</fullName>
    </submittedName>
</protein>
<evidence type="ECO:0000313" key="1">
    <source>
        <dbReference type="EMBL" id="MPM88064.1"/>
    </source>
</evidence>
<gene>
    <name evidence="1" type="ORF">SDC9_135165</name>
</gene>
<comment type="caution">
    <text evidence="1">The sequence shown here is derived from an EMBL/GenBank/DDBJ whole genome shotgun (WGS) entry which is preliminary data.</text>
</comment>
<organism evidence="1">
    <name type="scientific">bioreactor metagenome</name>
    <dbReference type="NCBI Taxonomy" id="1076179"/>
    <lineage>
        <taxon>unclassified sequences</taxon>
        <taxon>metagenomes</taxon>
        <taxon>ecological metagenomes</taxon>
    </lineage>
</organism>